<dbReference type="PANTHER" id="PTHR43640:SF1">
    <property type="entry name" value="THIOREDOXIN-DEPENDENT PEROXIREDOXIN"/>
    <property type="match status" value="1"/>
</dbReference>
<dbReference type="PROSITE" id="PS51352">
    <property type="entry name" value="THIOREDOXIN_2"/>
    <property type="match status" value="1"/>
</dbReference>
<dbReference type="GO" id="GO:0016491">
    <property type="term" value="F:oxidoreductase activity"/>
    <property type="evidence" value="ECO:0007669"/>
    <property type="project" value="InterPro"/>
</dbReference>
<dbReference type="STRING" id="1396821.SAMN05444515_10541"/>
<dbReference type="Gene3D" id="3.40.30.10">
    <property type="entry name" value="Glutaredoxin"/>
    <property type="match status" value="1"/>
</dbReference>
<dbReference type="InterPro" id="IPR047262">
    <property type="entry name" value="PRX-like1"/>
</dbReference>
<dbReference type="RefSeq" id="WP_090252189.1">
    <property type="nucleotide sequence ID" value="NZ_FOAA01000005.1"/>
</dbReference>
<organism evidence="2 3">
    <name type="scientific">Ectothiorhodospira marina</name>
    <dbReference type="NCBI Taxonomy" id="1396821"/>
    <lineage>
        <taxon>Bacteria</taxon>
        <taxon>Pseudomonadati</taxon>
        <taxon>Pseudomonadota</taxon>
        <taxon>Gammaproteobacteria</taxon>
        <taxon>Chromatiales</taxon>
        <taxon>Ectothiorhodospiraceae</taxon>
        <taxon>Ectothiorhodospira</taxon>
    </lineage>
</organism>
<dbReference type="InterPro" id="IPR036249">
    <property type="entry name" value="Thioredoxin-like_sf"/>
</dbReference>
<dbReference type="CDD" id="cd02969">
    <property type="entry name" value="PRX_like1"/>
    <property type="match status" value="1"/>
</dbReference>
<dbReference type="SUPFAM" id="SSF52833">
    <property type="entry name" value="Thioredoxin-like"/>
    <property type="match status" value="1"/>
</dbReference>
<accession>A0A1H7JVV3</accession>
<dbReference type="InterPro" id="IPR013766">
    <property type="entry name" value="Thioredoxin_domain"/>
</dbReference>
<dbReference type="OrthoDB" id="9809746at2"/>
<keyword evidence="3" id="KW-1185">Reference proteome</keyword>
<dbReference type="Proteomes" id="UP000199256">
    <property type="component" value="Unassembled WGS sequence"/>
</dbReference>
<dbReference type="Pfam" id="PF00578">
    <property type="entry name" value="AhpC-TSA"/>
    <property type="match status" value="1"/>
</dbReference>
<reference evidence="3" key="1">
    <citation type="submission" date="2016-10" db="EMBL/GenBank/DDBJ databases">
        <authorList>
            <person name="Varghese N."/>
            <person name="Submissions S."/>
        </authorList>
    </citation>
    <scope>NUCLEOTIDE SEQUENCE [LARGE SCALE GENOMIC DNA]</scope>
    <source>
        <strain evidence="3">DSM 241</strain>
    </source>
</reference>
<evidence type="ECO:0000259" key="1">
    <source>
        <dbReference type="PROSITE" id="PS51352"/>
    </source>
</evidence>
<name>A0A1H7JVV3_9GAMM</name>
<proteinExistence type="predicted"/>
<dbReference type="GO" id="GO:0016209">
    <property type="term" value="F:antioxidant activity"/>
    <property type="evidence" value="ECO:0007669"/>
    <property type="project" value="InterPro"/>
</dbReference>
<feature type="domain" description="Thioredoxin" evidence="1">
    <location>
        <begin position="9"/>
        <end position="165"/>
    </location>
</feature>
<dbReference type="PANTHER" id="PTHR43640">
    <property type="entry name" value="OS07G0260300 PROTEIN"/>
    <property type="match status" value="1"/>
</dbReference>
<evidence type="ECO:0000313" key="2">
    <source>
        <dbReference type="EMBL" id="SEK78436.1"/>
    </source>
</evidence>
<protein>
    <submittedName>
        <fullName evidence="2">Peroxiredoxin</fullName>
    </submittedName>
</protein>
<dbReference type="AlphaFoldDB" id="A0A1H7JVV3"/>
<sequence>MARTESRMIDLGTRAPDFNLPDPSTGKTVSLDDFPQAKGYVIAFICNHCPFVQLIRHEFARFGREYTDKGLAVIAINANDADNFPEDSPEKMQDDARRFGYTFPYLFDETQEVAKAYDAACTPDFYLFDADRKLVYRGQFDDCRPGSDVAVTGKDLRAAADALLQGNPIPQDQKPSLGCNIKWKG</sequence>
<evidence type="ECO:0000313" key="3">
    <source>
        <dbReference type="Proteomes" id="UP000199256"/>
    </source>
</evidence>
<gene>
    <name evidence="2" type="ORF">SAMN05444515_10541</name>
</gene>
<dbReference type="InterPro" id="IPR000866">
    <property type="entry name" value="AhpC/TSA"/>
</dbReference>
<dbReference type="EMBL" id="FOAA01000005">
    <property type="protein sequence ID" value="SEK78436.1"/>
    <property type="molecule type" value="Genomic_DNA"/>
</dbReference>